<keyword evidence="4" id="KW-1185">Reference proteome</keyword>
<dbReference type="EMBL" id="JAJOMB010000012">
    <property type="protein sequence ID" value="MCD5313585.1"/>
    <property type="molecule type" value="Genomic_DNA"/>
</dbReference>
<keyword evidence="2" id="KW-0472">Membrane</keyword>
<sequence length="444" mass="47039">MSGALESQQQEQSQRPGPGVPSFPQQPKSRLVMLAWAGGAVVLVLLAVAGLAALGDRPVGGQTEAADPAAPFHEAVSALKEAEGLGLSAPGFNVRMSRQGDLIGTQVALPLKIARIDGATYLQGRSLEVSQLIPGLDYSDIEAQTWLRTEDFTGLGLSADAALPESPKAFAEQIEQVLAEKTTNFSPSPYGGDEFSDLYTGTSPDENATNTVMKMNDVEVYAASTVHGRLYVTKAAPHRLVQVSTGFLGLKTPAAEPTTQGTAAGASSARAAFASMYIPTVREYNGVSLQEMNAEQVRKSYGDLAATVPELQTVVDTRYQVTGHPTGDCTAKSCVIKAKAKAQVRASAGVKGADPLWLGINGKFMIDYDRDRPVTCLGLTETVPDEFTALSCTTKDGAEYYQELAQQDGAGSVSVRTEGWVAAYSRLDVDKTVSALQQRQAELN</sequence>
<evidence type="ECO:0000256" key="2">
    <source>
        <dbReference type="SAM" id="Phobius"/>
    </source>
</evidence>
<feature type="region of interest" description="Disordered" evidence="1">
    <location>
        <begin position="1"/>
        <end position="24"/>
    </location>
</feature>
<keyword evidence="2" id="KW-0812">Transmembrane</keyword>
<dbReference type="Proteomes" id="UP001138997">
    <property type="component" value="Unassembled WGS sequence"/>
</dbReference>
<reference evidence="3" key="1">
    <citation type="submission" date="2021-11" db="EMBL/GenBank/DDBJ databases">
        <title>Streptomyces corallinus and Kineosporia corallina sp. nov., two new coral-derived marine actinobacteria.</title>
        <authorList>
            <person name="Buangrab K."/>
            <person name="Sutthacheep M."/>
            <person name="Yeemin T."/>
            <person name="Harunari E."/>
            <person name="Igarashi Y."/>
            <person name="Sripreechasak P."/>
            <person name="Kanchanasin P."/>
            <person name="Tanasupawat S."/>
            <person name="Phongsopitanun W."/>
        </authorList>
    </citation>
    <scope>NUCLEOTIDE SEQUENCE</scope>
    <source>
        <strain evidence="3">JCM 31032</strain>
    </source>
</reference>
<accession>A0A9X1SW56</accession>
<evidence type="ECO:0000256" key="1">
    <source>
        <dbReference type="SAM" id="MobiDB-lite"/>
    </source>
</evidence>
<comment type="caution">
    <text evidence="3">The sequence shown here is derived from an EMBL/GenBank/DDBJ whole genome shotgun (WGS) entry which is preliminary data.</text>
</comment>
<feature type="transmembrane region" description="Helical" evidence="2">
    <location>
        <begin position="31"/>
        <end position="54"/>
    </location>
</feature>
<name>A0A9X1SW56_9ACTN</name>
<keyword evidence="2" id="KW-1133">Transmembrane helix</keyword>
<gene>
    <name evidence="3" type="ORF">LR394_21990</name>
</gene>
<feature type="compositionally biased region" description="Polar residues" evidence="1">
    <location>
        <begin position="1"/>
        <end position="15"/>
    </location>
</feature>
<evidence type="ECO:0000313" key="3">
    <source>
        <dbReference type="EMBL" id="MCD5313585.1"/>
    </source>
</evidence>
<organism evidence="3 4">
    <name type="scientific">Kineosporia babensis</name>
    <dbReference type="NCBI Taxonomy" id="499548"/>
    <lineage>
        <taxon>Bacteria</taxon>
        <taxon>Bacillati</taxon>
        <taxon>Actinomycetota</taxon>
        <taxon>Actinomycetes</taxon>
        <taxon>Kineosporiales</taxon>
        <taxon>Kineosporiaceae</taxon>
        <taxon>Kineosporia</taxon>
    </lineage>
</organism>
<protein>
    <submittedName>
        <fullName evidence="3">Uncharacterized protein</fullName>
    </submittedName>
</protein>
<proteinExistence type="predicted"/>
<evidence type="ECO:0000313" key="4">
    <source>
        <dbReference type="Proteomes" id="UP001138997"/>
    </source>
</evidence>
<dbReference type="RefSeq" id="WP_231444916.1">
    <property type="nucleotide sequence ID" value="NZ_JAJOMB010000012.1"/>
</dbReference>
<dbReference type="AlphaFoldDB" id="A0A9X1SW56"/>